<feature type="compositionally biased region" description="Basic and acidic residues" evidence="1">
    <location>
        <begin position="118"/>
        <end position="133"/>
    </location>
</feature>
<dbReference type="InterPro" id="IPR032675">
    <property type="entry name" value="LRR_dom_sf"/>
</dbReference>
<dbReference type="InterPro" id="IPR056451">
    <property type="entry name" value="Znf_Tbcl_Rhp7"/>
</dbReference>
<keyword evidence="4" id="KW-1185">Reference proteome</keyword>
<feature type="compositionally biased region" description="Low complexity" evidence="1">
    <location>
        <begin position="10"/>
        <end position="55"/>
    </location>
</feature>
<protein>
    <submittedName>
        <fullName evidence="3">DNA repair protein</fullName>
    </submittedName>
</protein>
<dbReference type="Gene3D" id="3.80.10.10">
    <property type="entry name" value="Ribonuclease Inhibitor"/>
    <property type="match status" value="2"/>
</dbReference>
<evidence type="ECO:0000259" key="2">
    <source>
        <dbReference type="Pfam" id="PF23550"/>
    </source>
</evidence>
<dbReference type="OrthoDB" id="1924287at2759"/>
<name>A0A9P6LPG4_9PEZI</name>
<dbReference type="PANTHER" id="PTHR13318:SF190">
    <property type="entry name" value="PARTNER OF PAIRED, ISOFORM B"/>
    <property type="match status" value="1"/>
</dbReference>
<feature type="compositionally biased region" description="Basic residues" evidence="1">
    <location>
        <begin position="142"/>
        <end position="154"/>
    </location>
</feature>
<evidence type="ECO:0000256" key="1">
    <source>
        <dbReference type="SAM" id="MobiDB-lite"/>
    </source>
</evidence>
<organism evidence="3 4">
    <name type="scientific">Colletotrichum karsti</name>
    <dbReference type="NCBI Taxonomy" id="1095194"/>
    <lineage>
        <taxon>Eukaryota</taxon>
        <taxon>Fungi</taxon>
        <taxon>Dikarya</taxon>
        <taxon>Ascomycota</taxon>
        <taxon>Pezizomycotina</taxon>
        <taxon>Sordariomycetes</taxon>
        <taxon>Hypocreomycetidae</taxon>
        <taxon>Glomerellales</taxon>
        <taxon>Glomerellaceae</taxon>
        <taxon>Colletotrichum</taxon>
        <taxon>Colletotrichum boninense species complex</taxon>
    </lineage>
</organism>
<dbReference type="PANTHER" id="PTHR13318">
    <property type="entry name" value="PARTNER OF PAIRED, ISOFORM B-RELATED"/>
    <property type="match status" value="1"/>
</dbReference>
<dbReference type="EMBL" id="JAATWM020000003">
    <property type="protein sequence ID" value="KAF9881098.1"/>
    <property type="molecule type" value="Genomic_DNA"/>
</dbReference>
<evidence type="ECO:0000313" key="3">
    <source>
        <dbReference type="EMBL" id="KAF9881098.1"/>
    </source>
</evidence>
<feature type="compositionally biased region" description="Low complexity" evidence="1">
    <location>
        <begin position="90"/>
        <end position="102"/>
    </location>
</feature>
<reference evidence="3" key="2">
    <citation type="submission" date="2020-11" db="EMBL/GenBank/DDBJ databases">
        <title>Whole genome sequencing of Colletotrichum sp.</title>
        <authorList>
            <person name="Li H."/>
        </authorList>
    </citation>
    <scope>NUCLEOTIDE SEQUENCE</scope>
    <source>
        <strain evidence="3">CkLH20</strain>
    </source>
</reference>
<accession>A0A9P6LPG4</accession>
<dbReference type="Proteomes" id="UP000781932">
    <property type="component" value="Unassembled WGS sequence"/>
</dbReference>
<proteinExistence type="predicted"/>
<dbReference type="GO" id="GO:0019005">
    <property type="term" value="C:SCF ubiquitin ligase complex"/>
    <property type="evidence" value="ECO:0007669"/>
    <property type="project" value="TreeGrafter"/>
</dbReference>
<dbReference type="InterPro" id="IPR006553">
    <property type="entry name" value="Leu-rich_rpt_Cys-con_subtyp"/>
</dbReference>
<gene>
    <name evidence="3" type="ORF">CkaCkLH20_01248</name>
</gene>
<dbReference type="RefSeq" id="XP_038750559.1">
    <property type="nucleotide sequence ID" value="XM_038883967.1"/>
</dbReference>
<comment type="caution">
    <text evidence="3">The sequence shown here is derived from an EMBL/GenBank/DDBJ whole genome shotgun (WGS) entry which is preliminary data.</text>
</comment>
<dbReference type="Pfam" id="PF23550">
    <property type="entry name" value="zf_Tbcl_Rhp7"/>
    <property type="match status" value="1"/>
</dbReference>
<feature type="region of interest" description="Disordered" evidence="1">
    <location>
        <begin position="217"/>
        <end position="240"/>
    </location>
</feature>
<reference evidence="3" key="1">
    <citation type="submission" date="2020-03" db="EMBL/GenBank/DDBJ databases">
        <authorList>
            <person name="He L."/>
        </authorList>
    </citation>
    <scope>NUCLEOTIDE SEQUENCE</scope>
    <source>
        <strain evidence="3">CkLH20</strain>
    </source>
</reference>
<evidence type="ECO:0000313" key="4">
    <source>
        <dbReference type="Proteomes" id="UP000781932"/>
    </source>
</evidence>
<dbReference type="GeneID" id="62157041"/>
<dbReference type="SUPFAM" id="SSF52047">
    <property type="entry name" value="RNI-like"/>
    <property type="match status" value="1"/>
</dbReference>
<feature type="domain" description="DNA repair protein rhp7 treble clef" evidence="2">
    <location>
        <begin position="178"/>
        <end position="215"/>
    </location>
</feature>
<sequence>MARPTRRRPQAQVPTQDPTQVPPQTQTPAQTTTQPVQQPVPAAQGQPAQQNQAPANRRHISGPQSALTDYLASHNISANRIRRDADQRRAAAAQSQRAQQNEDNSDDEEEAGEADASSSRKETTAEKAKRQMKELQTIAKIKASRAFKARKRKRGADDSDDDDDIARAVMDQMAQPLPGQMDNCEICKKRFTVTPYSRTGPEGGLLCAKCSKDAAADDKRAKKKPRKAPTGGGGRRKVQSNILDGTYHTGAKKLTTLCIETLAKNVDLADSLGELPDHIVDRIARLFSKRRLLNPQTMALFLQPSTSFINIYDGAKLKTDDYMAIFQVASNLQAFKARNSIQFKDSVMGYLLDRDIQLKSFYLHGANLLSDDMWTRFIQEKGASLETLRVYYTDRHFGDEMLALLPDNCPKLARLKVYHNQKVTDVGIAEIGKIKSLKHLGLHLQHRIDPKVMASTILSIGEHLQTLSLPLFLDATDEVLAAIKKSCRSLKKLCINDSDKLTDAGFVDLFTDWGNPALEIVDFEKCRHVDSNKPRENPDNVGLCSDGFRALMKHSGRKIRNLNMHSCRNITRDAFEDVFSGEKQYPELLKLEISFIEEVDDYVVGCIFRSCPNIQEVNVFGCMKVKDAPVPRGKVLVGVPNALGMVIEGSAD</sequence>
<feature type="compositionally biased region" description="Acidic residues" evidence="1">
    <location>
        <begin position="103"/>
        <end position="113"/>
    </location>
</feature>
<dbReference type="SMART" id="SM00367">
    <property type="entry name" value="LRR_CC"/>
    <property type="match status" value="3"/>
</dbReference>
<feature type="region of interest" description="Disordered" evidence="1">
    <location>
        <begin position="1"/>
        <end position="163"/>
    </location>
</feature>
<dbReference type="FunFam" id="3.80.10.10:FF:000601">
    <property type="entry name" value="DNA repair protein Rad7, protein"/>
    <property type="match status" value="1"/>
</dbReference>
<dbReference type="AlphaFoldDB" id="A0A9P6LPG4"/>
<dbReference type="GO" id="GO:0031146">
    <property type="term" value="P:SCF-dependent proteasomal ubiquitin-dependent protein catabolic process"/>
    <property type="evidence" value="ECO:0007669"/>
    <property type="project" value="TreeGrafter"/>
</dbReference>